<dbReference type="SUPFAM" id="SSF51556">
    <property type="entry name" value="Metallo-dependent hydrolases"/>
    <property type="match status" value="1"/>
</dbReference>
<organism evidence="2 3">
    <name type="scientific">Bacteroides sedimenti</name>
    <dbReference type="NCBI Taxonomy" id="2136147"/>
    <lineage>
        <taxon>Bacteria</taxon>
        <taxon>Pseudomonadati</taxon>
        <taxon>Bacteroidota</taxon>
        <taxon>Bacteroidia</taxon>
        <taxon>Bacteroidales</taxon>
        <taxon>Bacteroidaceae</taxon>
        <taxon>Bacteroides</taxon>
    </lineage>
</organism>
<dbReference type="PIRSF" id="PIRSF005902">
    <property type="entry name" value="DNase_TatD"/>
    <property type="match status" value="1"/>
</dbReference>
<dbReference type="PANTHER" id="PTHR46124:SF2">
    <property type="entry name" value="D-AMINOACYL-TRNA DEACYLASE"/>
    <property type="match status" value="1"/>
</dbReference>
<feature type="coiled-coil region" evidence="1">
    <location>
        <begin position="178"/>
        <end position="205"/>
    </location>
</feature>
<dbReference type="GO" id="GO:0016787">
    <property type="term" value="F:hydrolase activity"/>
    <property type="evidence" value="ECO:0007669"/>
    <property type="project" value="UniProtKB-KW"/>
</dbReference>
<dbReference type="PANTHER" id="PTHR46124">
    <property type="entry name" value="D-AMINOACYL-TRNA DEACYLASE"/>
    <property type="match status" value="1"/>
</dbReference>
<gene>
    <name evidence="2" type="ORF">BSYN_22130</name>
</gene>
<keyword evidence="3" id="KW-1185">Reference proteome</keyword>
<keyword evidence="1" id="KW-0175">Coiled coil</keyword>
<dbReference type="Proteomes" id="UP001496674">
    <property type="component" value="Chromosome"/>
</dbReference>
<sequence length="210" mass="24129">MEILDIHTHRVKENSSQCIYSCLPTAFNPQEGGYYSVGVHPWYINADTGKELEYLKKIASNPQILAIGEAGIDKLITTPLSIQMDIFRHHIELSETLNKPLIIHSVKSVNEIVMLKKELSPKATWIIHGFRGKRELAQQLFAHGIYLSFGEQFQENALKCIPLERLLLETDESDKNILEIYQTVAKILNLSVEKLQEQIQQNIKQLFFNR</sequence>
<proteinExistence type="predicted"/>
<evidence type="ECO:0000256" key="1">
    <source>
        <dbReference type="SAM" id="Coils"/>
    </source>
</evidence>
<reference evidence="2 3" key="1">
    <citation type="submission" date="2023-04" db="EMBL/GenBank/DDBJ databases">
        <title>Draft genome sequence of acteroides sedimenti strain YN3PY1.</title>
        <authorList>
            <person name="Yoshida N."/>
        </authorList>
    </citation>
    <scope>NUCLEOTIDE SEQUENCE [LARGE SCALE GENOMIC DNA]</scope>
    <source>
        <strain evidence="2 3">YN3PY1</strain>
    </source>
</reference>
<dbReference type="InterPro" id="IPR032466">
    <property type="entry name" value="Metal_Hydrolase"/>
</dbReference>
<dbReference type="Gene3D" id="3.20.20.140">
    <property type="entry name" value="Metal-dependent hydrolases"/>
    <property type="match status" value="1"/>
</dbReference>
<dbReference type="RefSeq" id="WP_353330880.1">
    <property type="nucleotide sequence ID" value="NZ_AP028055.1"/>
</dbReference>
<keyword evidence="2" id="KW-0378">Hydrolase</keyword>
<accession>A0ABN6Z5X2</accession>
<evidence type="ECO:0000313" key="2">
    <source>
        <dbReference type="EMBL" id="BEG99948.1"/>
    </source>
</evidence>
<evidence type="ECO:0000313" key="3">
    <source>
        <dbReference type="Proteomes" id="UP001496674"/>
    </source>
</evidence>
<name>A0ABN6Z5X2_9BACE</name>
<dbReference type="EMBL" id="AP028055">
    <property type="protein sequence ID" value="BEG99948.1"/>
    <property type="molecule type" value="Genomic_DNA"/>
</dbReference>
<dbReference type="InterPro" id="IPR001130">
    <property type="entry name" value="TatD-like"/>
</dbReference>
<dbReference type="Pfam" id="PF01026">
    <property type="entry name" value="TatD_DNase"/>
    <property type="match status" value="1"/>
</dbReference>
<protein>
    <submittedName>
        <fullName evidence="2">TatD family hydrolase</fullName>
    </submittedName>
</protein>